<accession>A0ABS7A4C3</accession>
<dbReference type="RefSeq" id="WP_219761626.1">
    <property type="nucleotide sequence ID" value="NZ_JAHYBZ010000001.1"/>
</dbReference>
<evidence type="ECO:0000313" key="2">
    <source>
        <dbReference type="Proteomes" id="UP001196565"/>
    </source>
</evidence>
<gene>
    <name evidence="1" type="ORF">KPL78_04245</name>
</gene>
<comment type="caution">
    <text evidence="1">The sequence shown here is derived from an EMBL/GenBank/DDBJ whole genome shotgun (WGS) entry which is preliminary data.</text>
</comment>
<dbReference type="EMBL" id="JAHYBZ010000001">
    <property type="protein sequence ID" value="MBW6397043.1"/>
    <property type="molecule type" value="Genomic_DNA"/>
</dbReference>
<evidence type="ECO:0000313" key="1">
    <source>
        <dbReference type="EMBL" id="MBW6397043.1"/>
    </source>
</evidence>
<name>A0ABS7A4C3_9PROT</name>
<reference evidence="1 2" key="1">
    <citation type="submission" date="2021-07" db="EMBL/GenBank/DDBJ databases">
        <authorList>
            <person name="So Y."/>
        </authorList>
    </citation>
    <scope>NUCLEOTIDE SEQUENCE [LARGE SCALE GENOMIC DNA]</scope>
    <source>
        <strain evidence="1 2">HJA6</strain>
    </source>
</reference>
<protein>
    <submittedName>
        <fullName evidence="1">Uncharacterized protein</fullName>
    </submittedName>
</protein>
<keyword evidence="2" id="KW-1185">Reference proteome</keyword>
<dbReference type="Proteomes" id="UP001196565">
    <property type="component" value="Unassembled WGS sequence"/>
</dbReference>
<organism evidence="1 2">
    <name type="scientific">Roseomonas alba</name>
    <dbReference type="NCBI Taxonomy" id="2846776"/>
    <lineage>
        <taxon>Bacteria</taxon>
        <taxon>Pseudomonadati</taxon>
        <taxon>Pseudomonadota</taxon>
        <taxon>Alphaproteobacteria</taxon>
        <taxon>Acetobacterales</taxon>
        <taxon>Roseomonadaceae</taxon>
        <taxon>Roseomonas</taxon>
    </lineage>
</organism>
<sequence length="58" mass="6334">MPWPKMHASHRALFHEVATHTRTMVEREGAEAICRAEVVERFVGRGASAGRSTAGCPS</sequence>
<proteinExistence type="predicted"/>